<sequence>MKIPCVKPLVFVVCGLAFLQPALTAIQFYNLTLIATALILGSGFKLSSISDMWLAQKCVSTLSYFFTDAKIAIKELQNLYAKHILTKYSIPSGYFIVDDTMKHHTRLCKYIHGVCVLYDHVLKTHLKAICIVVLYYSDGALIKFPINFKIYYKEKGAQMPWQKDKTIVYKKKYDIAIELIEWALAKGFTVGIVIADSWYGIGPFIRELKRLKVGYVLEIKSNYNVNITLKEPKTTPKGKISKNQTEKAKLPLFFDTVKDIIQCGFDKDIETGREAKVLYHVKIATIRLNSIPGIHRVIESRDINKKSTKYFLTDQLTWESRKIIQVYICRWVIEEFFRNAKQLLDMEGATIRSEQGVTLALCLVSWIDFLFHIENYNQCTAGELSKEPLTVPSIVRQLQYENLNSFMDKIKDDDDFVKKWLEIEKRNTERKRKKQKELREVA</sequence>
<protein>
    <submittedName>
        <fullName evidence="2">Transposase for insertion sequence element</fullName>
    </submittedName>
</protein>
<gene>
    <name evidence="2" type="ORF">MBAV_000338</name>
</gene>
<name>A0A0F3H010_9BACT</name>
<dbReference type="PANTHER" id="PTHR33627:SF1">
    <property type="entry name" value="TRANSPOSASE"/>
    <property type="match status" value="1"/>
</dbReference>
<proteinExistence type="predicted"/>
<dbReference type="AlphaFoldDB" id="A0A0F3H010"/>
<comment type="caution">
    <text evidence="2">The sequence shown here is derived from an EMBL/GenBank/DDBJ whole genome shotgun (WGS) entry which is preliminary data.</text>
</comment>
<dbReference type="PANTHER" id="PTHR33627">
    <property type="entry name" value="TRANSPOSASE"/>
    <property type="match status" value="1"/>
</dbReference>
<evidence type="ECO:0000313" key="3">
    <source>
        <dbReference type="Proteomes" id="UP000033423"/>
    </source>
</evidence>
<reference evidence="2 3" key="1">
    <citation type="submission" date="2015-02" db="EMBL/GenBank/DDBJ databases">
        <title>Single-cell genomics of uncultivated deep-branching MTB reveals a conserved set of magnetosome genes.</title>
        <authorList>
            <person name="Kolinko S."/>
            <person name="Richter M."/>
            <person name="Glockner F.O."/>
            <person name="Brachmann A."/>
            <person name="Schuler D."/>
        </authorList>
    </citation>
    <scope>NUCLEOTIDE SEQUENCE [LARGE SCALE GENOMIC DNA]</scope>
    <source>
        <strain evidence="2">TM-1</strain>
    </source>
</reference>
<dbReference type="Proteomes" id="UP000033423">
    <property type="component" value="Unassembled WGS sequence"/>
</dbReference>
<evidence type="ECO:0000259" key="1">
    <source>
        <dbReference type="Pfam" id="PF13546"/>
    </source>
</evidence>
<dbReference type="Pfam" id="PF13546">
    <property type="entry name" value="DDE_5"/>
    <property type="match status" value="1"/>
</dbReference>
<dbReference type="EMBL" id="LACI01000152">
    <property type="protein sequence ID" value="KJU87470.1"/>
    <property type="molecule type" value="Genomic_DNA"/>
</dbReference>
<dbReference type="InterPro" id="IPR039365">
    <property type="entry name" value="IS701-like"/>
</dbReference>
<dbReference type="InterPro" id="IPR038721">
    <property type="entry name" value="IS701-like_DDE_dom"/>
</dbReference>
<accession>A0A0F3H010</accession>
<keyword evidence="3" id="KW-1185">Reference proteome</keyword>
<dbReference type="InterPro" id="IPR012337">
    <property type="entry name" value="RNaseH-like_sf"/>
</dbReference>
<organism evidence="2 3">
    <name type="scientific">Candidatus Magnetobacterium bavaricum</name>
    <dbReference type="NCBI Taxonomy" id="29290"/>
    <lineage>
        <taxon>Bacteria</taxon>
        <taxon>Pseudomonadati</taxon>
        <taxon>Nitrospirota</taxon>
        <taxon>Thermodesulfovibrionia</taxon>
        <taxon>Thermodesulfovibrionales</taxon>
        <taxon>Candidatus Magnetobacteriaceae</taxon>
        <taxon>Candidatus Magnetobacterium</taxon>
    </lineage>
</organism>
<dbReference type="SUPFAM" id="SSF53098">
    <property type="entry name" value="Ribonuclease H-like"/>
    <property type="match status" value="1"/>
</dbReference>
<evidence type="ECO:0000313" key="2">
    <source>
        <dbReference type="EMBL" id="KJU87470.1"/>
    </source>
</evidence>
<feature type="domain" description="Transposase IS701-like DDE" evidence="1">
    <location>
        <begin position="60"/>
        <end position="237"/>
    </location>
</feature>